<name>A0A291DVM9_9ENTR</name>
<sequence length="143" mass="16812">MPEITQKEMCYPIRQKRFELWSKRQPIKQKYAEYFPPDNSDSCFGISLSWGMYFLEHLAKDKSSLPIYKNTRAFEKFIINGEIAQRDYASIINTYGNVNGQEIITKFLNEKEKKNQENALLHPSLSVDRWKNGNGRSKLNVKK</sequence>
<reference evidence="2 4" key="2">
    <citation type="submission" date="2018-06" db="EMBL/GenBank/DDBJ databases">
        <authorList>
            <consortium name="Pathogen Informatics"/>
            <person name="Doyle S."/>
        </authorList>
    </citation>
    <scope>NUCLEOTIDE SEQUENCE [LARGE SCALE GENOMIC DNA]</scope>
    <source>
        <strain evidence="2 4">NCTC12120</strain>
    </source>
</reference>
<evidence type="ECO:0000313" key="2">
    <source>
        <dbReference type="EMBL" id="SQC91247.1"/>
    </source>
</evidence>
<proteinExistence type="predicted"/>
<dbReference type="EMBL" id="CP023525">
    <property type="protein sequence ID" value="ATF91857.1"/>
    <property type="molecule type" value="Genomic_DNA"/>
</dbReference>
<gene>
    <name evidence="1" type="ORF">CO704_07030</name>
    <name evidence="2" type="ORF">NCTC12120_04399</name>
</gene>
<evidence type="ECO:0000313" key="4">
    <source>
        <dbReference type="Proteomes" id="UP000251197"/>
    </source>
</evidence>
<evidence type="ECO:0000313" key="3">
    <source>
        <dbReference type="Proteomes" id="UP000217979"/>
    </source>
</evidence>
<dbReference type="AlphaFoldDB" id="A0A291DVM9"/>
<protein>
    <submittedName>
        <fullName evidence="1">Uncharacterized protein</fullName>
    </submittedName>
</protein>
<dbReference type="EMBL" id="UAVU01000007">
    <property type="protein sequence ID" value="SQC91247.1"/>
    <property type="molecule type" value="Genomic_DNA"/>
</dbReference>
<dbReference type="Proteomes" id="UP000217979">
    <property type="component" value="Chromosome"/>
</dbReference>
<organism evidence="1 3">
    <name type="scientific">Cedecea neteri</name>
    <dbReference type="NCBI Taxonomy" id="158822"/>
    <lineage>
        <taxon>Bacteria</taxon>
        <taxon>Pseudomonadati</taxon>
        <taxon>Pseudomonadota</taxon>
        <taxon>Gammaproteobacteria</taxon>
        <taxon>Enterobacterales</taxon>
        <taxon>Enterobacteriaceae</taxon>
        <taxon>Cedecea</taxon>
    </lineage>
</organism>
<dbReference type="RefSeq" id="WP_061277913.1">
    <property type="nucleotide sequence ID" value="NZ_CP023525.1"/>
</dbReference>
<evidence type="ECO:0000313" key="1">
    <source>
        <dbReference type="EMBL" id="ATF91857.1"/>
    </source>
</evidence>
<accession>A0A291DVM9</accession>
<reference evidence="1 3" key="1">
    <citation type="submission" date="2017-09" db="EMBL/GenBank/DDBJ databases">
        <title>FDA dAtabase for Regulatory Grade micrObial Sequences (FDA-ARGOS): Supporting development and validation of Infectious Disease Dx tests.</title>
        <authorList>
            <person name="Minogue T."/>
            <person name="Wolcott M."/>
            <person name="Wasieloski L."/>
            <person name="Aguilar W."/>
            <person name="Moore D."/>
            <person name="Tallon L."/>
            <person name="Sadzewicz L."/>
            <person name="Ott S."/>
            <person name="Zhao X."/>
            <person name="Nagaraj S."/>
            <person name="Vavikolanu K."/>
            <person name="Aluvathingal J."/>
            <person name="Nadendla S."/>
            <person name="Sichtig H."/>
        </authorList>
    </citation>
    <scope>NUCLEOTIDE SEQUENCE [LARGE SCALE GENOMIC DNA]</scope>
    <source>
        <strain evidence="1 3">FDAARGOS_392</strain>
    </source>
</reference>
<dbReference type="Proteomes" id="UP000251197">
    <property type="component" value="Unassembled WGS sequence"/>
</dbReference>